<reference evidence="3" key="1">
    <citation type="journal article" date="2015" name="MBio">
        <title>Genome-Resolved Metagenomic Analysis Reveals Roles for Candidate Phyla and Other Microbial Community Members in Biogeochemical Transformations in Oil Reservoirs.</title>
        <authorList>
            <person name="Hu P."/>
            <person name="Tom L."/>
            <person name="Singh A."/>
            <person name="Thomas B.C."/>
            <person name="Baker B.J."/>
            <person name="Piceno Y.M."/>
            <person name="Andersen G.L."/>
            <person name="Banfield J.F."/>
        </authorList>
    </citation>
    <scope>NUCLEOTIDE SEQUENCE [LARGE SCALE GENOMIC DNA]</scope>
</reference>
<keyword evidence="1" id="KW-0812">Transmembrane</keyword>
<proteinExistence type="predicted"/>
<evidence type="ECO:0000313" key="2">
    <source>
        <dbReference type="EMBL" id="KUL00125.1"/>
    </source>
</evidence>
<organism evidence="2 3">
    <name type="scientific">Methanoculleus marisnigri</name>
    <dbReference type="NCBI Taxonomy" id="2198"/>
    <lineage>
        <taxon>Archaea</taxon>
        <taxon>Methanobacteriati</taxon>
        <taxon>Methanobacteriota</taxon>
        <taxon>Stenosarchaea group</taxon>
        <taxon>Methanomicrobia</taxon>
        <taxon>Methanomicrobiales</taxon>
        <taxon>Methanomicrobiaceae</taxon>
        <taxon>Methanoculleus</taxon>
    </lineage>
</organism>
<accession>A0A101IRP0</accession>
<name>A0A101IRP0_9EURY</name>
<feature type="transmembrane region" description="Helical" evidence="1">
    <location>
        <begin position="21"/>
        <end position="39"/>
    </location>
</feature>
<dbReference type="EMBL" id="LGHE01000196">
    <property type="protein sequence ID" value="KUL00125.1"/>
    <property type="molecule type" value="Genomic_DNA"/>
</dbReference>
<keyword evidence="1" id="KW-0472">Membrane</keyword>
<evidence type="ECO:0000313" key="3">
    <source>
        <dbReference type="Proteomes" id="UP000054598"/>
    </source>
</evidence>
<gene>
    <name evidence="2" type="ORF">XE10_1545</name>
</gene>
<dbReference type="Proteomes" id="UP000054598">
    <property type="component" value="Unassembled WGS sequence"/>
</dbReference>
<evidence type="ECO:0000256" key="1">
    <source>
        <dbReference type="SAM" id="Phobius"/>
    </source>
</evidence>
<protein>
    <submittedName>
        <fullName evidence="2">Uncharacterized protein</fullName>
    </submittedName>
</protein>
<dbReference type="PATRIC" id="fig|2198.3.peg.1520"/>
<comment type="caution">
    <text evidence="2">The sequence shown here is derived from an EMBL/GenBank/DDBJ whole genome shotgun (WGS) entry which is preliminary data.</text>
</comment>
<keyword evidence="1" id="KW-1133">Transmembrane helix</keyword>
<sequence length="180" mass="18847">MPTRERRGTGTMIREYSPLTIAVLICVVLTVTAIIYALLMDWGAPPPGKPGPLPAPTRTPGTPVTTGAPVQVTPRSFSISVTPTAATARPGDLVRFTLTVHPEGGFAAPIKVKVSATALRGVFRDNHDLGTVTPPYSPLTYEVTAPDLPPLVSTATVDATVTATGGGAVRTEQVQLVIRR</sequence>
<dbReference type="AlphaFoldDB" id="A0A101IRP0"/>